<feature type="signal peptide" evidence="2">
    <location>
        <begin position="1"/>
        <end position="17"/>
    </location>
</feature>
<organism evidence="3 4">
    <name type="scientific">Caenorhabditis auriculariae</name>
    <dbReference type="NCBI Taxonomy" id="2777116"/>
    <lineage>
        <taxon>Eukaryota</taxon>
        <taxon>Metazoa</taxon>
        <taxon>Ecdysozoa</taxon>
        <taxon>Nematoda</taxon>
        <taxon>Chromadorea</taxon>
        <taxon>Rhabditida</taxon>
        <taxon>Rhabditina</taxon>
        <taxon>Rhabditomorpha</taxon>
        <taxon>Rhabditoidea</taxon>
        <taxon>Rhabditidae</taxon>
        <taxon>Peloderinae</taxon>
        <taxon>Caenorhabditis</taxon>
    </lineage>
</organism>
<evidence type="ECO:0000313" key="3">
    <source>
        <dbReference type="EMBL" id="CAD6184874.1"/>
    </source>
</evidence>
<dbReference type="Proteomes" id="UP000835052">
    <property type="component" value="Unassembled WGS sequence"/>
</dbReference>
<feature type="region of interest" description="Disordered" evidence="1">
    <location>
        <begin position="205"/>
        <end position="264"/>
    </location>
</feature>
<feature type="compositionally biased region" description="Low complexity" evidence="1">
    <location>
        <begin position="144"/>
        <end position="192"/>
    </location>
</feature>
<dbReference type="AlphaFoldDB" id="A0A8S1GPR3"/>
<protein>
    <submittedName>
        <fullName evidence="3">Uncharacterized protein</fullName>
    </submittedName>
</protein>
<feature type="region of interest" description="Disordered" evidence="1">
    <location>
        <begin position="143"/>
        <end position="192"/>
    </location>
</feature>
<feature type="chain" id="PRO_5035920773" evidence="2">
    <location>
        <begin position="18"/>
        <end position="498"/>
    </location>
</feature>
<feature type="compositionally biased region" description="Basic and acidic residues" evidence="1">
    <location>
        <begin position="364"/>
        <end position="388"/>
    </location>
</feature>
<name>A0A8S1GPR3_9PELO</name>
<evidence type="ECO:0000313" key="4">
    <source>
        <dbReference type="Proteomes" id="UP000835052"/>
    </source>
</evidence>
<comment type="caution">
    <text evidence="3">The sequence shown here is derived from an EMBL/GenBank/DDBJ whole genome shotgun (WGS) entry which is preliminary data.</text>
</comment>
<evidence type="ECO:0000256" key="2">
    <source>
        <dbReference type="SAM" id="SignalP"/>
    </source>
</evidence>
<sequence>MLRSVILVALSASPMLACIGGGGGNCCPPSAPAGCGGPPCSSSSYAAAPAPLPVAAGGAYPTAPAGFAGPAPLAPGGPIAGGSYAAAGPIGGGGAYASPAIGGLGGAAGGYQTPIGGGFQQQQGGYQAGPGAAIGAAVNGGGFQQQQGSYQAQPQAQVGGFQQQQGGYQAGPAAAIGGESQQQGSYQAQPQAQVGGFEVSQNGGYQAGPAAVGGQQQQASQGAQQETYQAPAQSQVAHEPASEYEAPETASVAPEAHHEESSVNKEAVQLRGRIGIFGASQGSSQGVFLFFFVFFRVFRLPEAALITQMTQTAIVISPSLTDDLNESVKSMGIEDLAKQSQATGPPKKKGYDDVVLSDLTDDEDPRKVGEGKSKLDKKSLKQKPKEKSSTVNLLDVATGKKPTSVPHTRSDKVIATSTTPKEKDGGATPVGNRKPSPTSAAPLPGSFSTVAAGGFGSGASVTGVGAVSLSAEQDKKFAIQSSKAEPERRRKGGCCIIL</sequence>
<dbReference type="EMBL" id="CAJGYM010000001">
    <property type="protein sequence ID" value="CAD6184874.1"/>
    <property type="molecule type" value="Genomic_DNA"/>
</dbReference>
<feature type="compositionally biased region" description="Polar residues" evidence="1">
    <location>
        <begin position="226"/>
        <end position="236"/>
    </location>
</feature>
<feature type="region of interest" description="Disordered" evidence="1">
    <location>
        <begin position="337"/>
        <end position="445"/>
    </location>
</feature>
<feature type="compositionally biased region" description="Low complexity" evidence="1">
    <location>
        <begin position="205"/>
        <end position="225"/>
    </location>
</feature>
<gene>
    <name evidence="3" type="ORF">CAUJ_LOCUS793</name>
</gene>
<keyword evidence="2" id="KW-0732">Signal</keyword>
<accession>A0A8S1GPR3</accession>
<evidence type="ECO:0000256" key="1">
    <source>
        <dbReference type="SAM" id="MobiDB-lite"/>
    </source>
</evidence>
<proteinExistence type="predicted"/>
<keyword evidence="4" id="KW-1185">Reference proteome</keyword>
<reference evidence="3" key="1">
    <citation type="submission" date="2020-10" db="EMBL/GenBank/DDBJ databases">
        <authorList>
            <person name="Kikuchi T."/>
        </authorList>
    </citation>
    <scope>NUCLEOTIDE SEQUENCE</scope>
    <source>
        <strain evidence="3">NKZ352</strain>
    </source>
</reference>